<dbReference type="Pfam" id="PF12341">
    <property type="entry name" value="Mcl1_mid"/>
    <property type="match status" value="1"/>
</dbReference>
<dbReference type="GO" id="GO:0006261">
    <property type="term" value="P:DNA-templated DNA replication"/>
    <property type="evidence" value="ECO:0007669"/>
    <property type="project" value="TreeGrafter"/>
</dbReference>
<evidence type="ECO:0000256" key="4">
    <source>
        <dbReference type="ARBA" id="ARBA00023242"/>
    </source>
</evidence>
<dbReference type="Gene3D" id="2.130.10.10">
    <property type="entry name" value="YVTN repeat-like/Quinoprotein amine dehydrogenase"/>
    <property type="match status" value="1"/>
</dbReference>
<dbReference type="SUPFAM" id="SSF50978">
    <property type="entry name" value="WD40 repeat-like"/>
    <property type="match status" value="1"/>
</dbReference>
<evidence type="ECO:0000313" key="9">
    <source>
        <dbReference type="Proteomes" id="UP000837801"/>
    </source>
</evidence>
<keyword evidence="3" id="KW-0677">Repeat</keyword>
<dbReference type="AlphaFoldDB" id="A0A9P0QRA1"/>
<evidence type="ECO:0000259" key="6">
    <source>
        <dbReference type="Pfam" id="PF12341"/>
    </source>
</evidence>
<organism evidence="8 9">
    <name type="scientific">[Candida] railenensis</name>
    <dbReference type="NCBI Taxonomy" id="45579"/>
    <lineage>
        <taxon>Eukaryota</taxon>
        <taxon>Fungi</taxon>
        <taxon>Dikarya</taxon>
        <taxon>Ascomycota</taxon>
        <taxon>Saccharomycotina</taxon>
        <taxon>Pichiomycetes</taxon>
        <taxon>Debaryomycetaceae</taxon>
        <taxon>Kurtzmaniella</taxon>
    </lineage>
</organism>
<dbReference type="OrthoDB" id="427368at2759"/>
<feature type="compositionally biased region" description="Low complexity" evidence="5">
    <location>
        <begin position="415"/>
        <end position="424"/>
    </location>
</feature>
<protein>
    <submittedName>
        <fullName evidence="8">DNA polymerase alpha-binding protein</fullName>
    </submittedName>
</protein>
<dbReference type="InterPro" id="IPR015943">
    <property type="entry name" value="WD40/YVTN_repeat-like_dom_sf"/>
</dbReference>
<keyword evidence="9" id="KW-1185">Reference proteome</keyword>
<feature type="domain" description="WDHD1/CFT4 helical bundle" evidence="7">
    <location>
        <begin position="780"/>
        <end position="884"/>
    </location>
</feature>
<evidence type="ECO:0000256" key="1">
    <source>
        <dbReference type="ARBA" id="ARBA00004123"/>
    </source>
</evidence>
<evidence type="ECO:0000256" key="3">
    <source>
        <dbReference type="ARBA" id="ARBA00022737"/>
    </source>
</evidence>
<dbReference type="EMBL" id="CAKXYY010000011">
    <property type="protein sequence ID" value="CAH2353468.1"/>
    <property type="molecule type" value="Genomic_DNA"/>
</dbReference>
<feature type="region of interest" description="Disordered" evidence="5">
    <location>
        <begin position="342"/>
        <end position="424"/>
    </location>
</feature>
<dbReference type="Proteomes" id="UP000837801">
    <property type="component" value="Unassembled WGS sequence"/>
</dbReference>
<dbReference type="GO" id="GO:0000278">
    <property type="term" value="P:mitotic cell cycle"/>
    <property type="evidence" value="ECO:0007669"/>
    <property type="project" value="TreeGrafter"/>
</dbReference>
<dbReference type="PANTHER" id="PTHR19932:SF10">
    <property type="entry name" value="WD REPEAT AND HMG-BOX DNA-BINDING PROTEIN 1"/>
    <property type="match status" value="1"/>
</dbReference>
<feature type="region of interest" description="Disordered" evidence="5">
    <location>
        <begin position="753"/>
        <end position="776"/>
    </location>
</feature>
<dbReference type="SMART" id="SM00320">
    <property type="entry name" value="WD40"/>
    <property type="match status" value="4"/>
</dbReference>
<name>A0A9P0QRA1_9ASCO</name>
<feature type="compositionally biased region" description="Acidic residues" evidence="5">
    <location>
        <begin position="342"/>
        <end position="360"/>
    </location>
</feature>
<evidence type="ECO:0000256" key="5">
    <source>
        <dbReference type="SAM" id="MobiDB-lite"/>
    </source>
</evidence>
<keyword evidence="4" id="KW-0539">Nucleus</keyword>
<accession>A0A9P0QRA1</accession>
<dbReference type="GO" id="GO:0043596">
    <property type="term" value="C:nuclear replication fork"/>
    <property type="evidence" value="ECO:0007669"/>
    <property type="project" value="TreeGrafter"/>
</dbReference>
<dbReference type="Pfam" id="PF20946">
    <property type="entry name" value="Ctf4_C"/>
    <property type="match status" value="1"/>
</dbReference>
<dbReference type="GO" id="GO:0006281">
    <property type="term" value="P:DNA repair"/>
    <property type="evidence" value="ECO:0007669"/>
    <property type="project" value="TreeGrafter"/>
</dbReference>
<sequence>MSENRITAFPDGNSFVFFDTLNSKLVVGNSGGLIKIFKPNEPELEPTSIDILENLANLFIGDNKVLVSTTSGKLECVDLLTNESKGDLLRSELPLRDAVFINESKRVIAGGDDAVLHVIDLQTSPSSILKIPVPNSVLNVDYNPTGEMVSVSLSNGDVQIYSVINERPNLLDTIKSCIREKINTSMDEIDYVNEHRSEFFVTKTQWSPNGEYLLTPSGTNKNRIDVFNRSDWSAFEFSIGKESDSTIVDFALSPNGKYLVTVDQDSQLDLFDFQKREHIRNIVLTNTSSSKLPLNLSWSNIKNGSTTFDLFIGTTNGDFLTVNEIISRSTLELDSLFLNEAEEDEADEEEENELADDDGSTTDALLDMSDTDVPLRNRHHQEDSMVIDEDDADDIDRRSISDSRRKRPYRSLNGSNGTSISHLSSSSSSAVVIPNLKPFSPGSTPWNSDKSANTSRRYLSMNSIGYTWAVKSDDTIQQQSITVSFFDRAMNKDYHFTDYSNFDLCSMNSRGILLASSGFEKSGGNIFYRHHESLQDSWDHQIPLIAGEYITAVTISNKSNANEIIIVGTNYGYIRFFNLYGVCVYLMKSTPVISLISSGTVVFIINQVSSGTYTYSVLNIAENYKYVQQDVIMPLTVSTKRQHQHTPLIKGVFFNENNDPCIVGGHDDTLIILSSWRQPNNGKWIPILNIHECITEGGSNESKRNWNSWPLGLYKDQVSVLILKSGNKFPGFPLPLPVELPIKLPVKFKRAKKTSANEEDEDDVLQKEQQENLDDEDPAEAFLRALTMGSIVHEALTNKEDEEDDDGDEDNDEIVERLETYSVLFDKSLLKIFAQSCQDAQLSRAFSVAKLIKTDKALFAASKIAERMEFLSLATRIGKLREDLLDD</sequence>
<dbReference type="InterPro" id="IPR001680">
    <property type="entry name" value="WD40_rpt"/>
</dbReference>
<feature type="compositionally biased region" description="Acidic residues" evidence="5">
    <location>
        <begin position="385"/>
        <end position="394"/>
    </location>
</feature>
<gene>
    <name evidence="8" type="ORF">CLIB1423_11S00364</name>
</gene>
<comment type="caution">
    <text evidence="8">The sequence shown here is derived from an EMBL/GenBank/DDBJ whole genome shotgun (WGS) entry which is preliminary data.</text>
</comment>
<evidence type="ECO:0000313" key="8">
    <source>
        <dbReference type="EMBL" id="CAH2353468.1"/>
    </source>
</evidence>
<dbReference type="GO" id="GO:0003682">
    <property type="term" value="F:chromatin binding"/>
    <property type="evidence" value="ECO:0007669"/>
    <property type="project" value="TreeGrafter"/>
</dbReference>
<evidence type="ECO:0000256" key="2">
    <source>
        <dbReference type="ARBA" id="ARBA00022574"/>
    </source>
</evidence>
<evidence type="ECO:0000259" key="7">
    <source>
        <dbReference type="Pfam" id="PF20946"/>
    </source>
</evidence>
<reference evidence="8" key="1">
    <citation type="submission" date="2022-03" db="EMBL/GenBank/DDBJ databases">
        <authorList>
            <person name="Legras J.-L."/>
            <person name="Devillers H."/>
            <person name="Grondin C."/>
        </authorList>
    </citation>
    <scope>NUCLEOTIDE SEQUENCE</scope>
    <source>
        <strain evidence="8">CLIB 1423</strain>
    </source>
</reference>
<dbReference type="InterPro" id="IPR048591">
    <property type="entry name" value="WDHD1/CFT4_hel"/>
</dbReference>
<dbReference type="PANTHER" id="PTHR19932">
    <property type="entry name" value="WD REPEAT AND HMG-BOX DNA BINDING PROTEIN"/>
    <property type="match status" value="1"/>
</dbReference>
<dbReference type="InterPro" id="IPR022100">
    <property type="entry name" value="WDHD1/CFT4_beta-prop_2nd"/>
</dbReference>
<proteinExistence type="predicted"/>
<feature type="domain" description="WDHD1/CFT4 second beta-propeller" evidence="6">
    <location>
        <begin position="437"/>
        <end position="746"/>
    </location>
</feature>
<keyword evidence="2" id="KW-0853">WD repeat</keyword>
<comment type="subcellular location">
    <subcellularLocation>
        <location evidence="1">Nucleus</location>
    </subcellularLocation>
</comment>
<dbReference type="InterPro" id="IPR036322">
    <property type="entry name" value="WD40_repeat_dom_sf"/>
</dbReference>